<protein>
    <submittedName>
        <fullName evidence="4">TPR-like protein</fullName>
    </submittedName>
</protein>
<evidence type="ECO:0000313" key="5">
    <source>
        <dbReference type="Proteomes" id="UP000800035"/>
    </source>
</evidence>
<organism evidence="4 5">
    <name type="scientific">Byssothecium circinans</name>
    <dbReference type="NCBI Taxonomy" id="147558"/>
    <lineage>
        <taxon>Eukaryota</taxon>
        <taxon>Fungi</taxon>
        <taxon>Dikarya</taxon>
        <taxon>Ascomycota</taxon>
        <taxon>Pezizomycotina</taxon>
        <taxon>Dothideomycetes</taxon>
        <taxon>Pleosporomycetidae</taxon>
        <taxon>Pleosporales</taxon>
        <taxon>Massarineae</taxon>
        <taxon>Massarinaceae</taxon>
        <taxon>Byssothecium</taxon>
    </lineage>
</organism>
<dbReference type="Gene3D" id="3.40.50.300">
    <property type="entry name" value="P-loop containing nucleotide triphosphate hydrolases"/>
    <property type="match status" value="1"/>
</dbReference>
<name>A0A6A5TZT0_9PLEO</name>
<dbReference type="PROSITE" id="PS50005">
    <property type="entry name" value="TPR"/>
    <property type="match status" value="1"/>
</dbReference>
<dbReference type="Proteomes" id="UP000800035">
    <property type="component" value="Unassembled WGS sequence"/>
</dbReference>
<dbReference type="SMART" id="SM00028">
    <property type="entry name" value="TPR"/>
    <property type="match status" value="5"/>
</dbReference>
<dbReference type="InterPro" id="IPR027417">
    <property type="entry name" value="P-loop_NTPase"/>
</dbReference>
<accession>A0A6A5TZT0</accession>
<dbReference type="Pfam" id="PF13424">
    <property type="entry name" value="TPR_12"/>
    <property type="match status" value="1"/>
</dbReference>
<dbReference type="PANTHER" id="PTHR35205:SF1">
    <property type="entry name" value="ZU5 DOMAIN-CONTAINING PROTEIN"/>
    <property type="match status" value="1"/>
</dbReference>
<dbReference type="AlphaFoldDB" id="A0A6A5TZT0"/>
<dbReference type="InterPro" id="IPR002182">
    <property type="entry name" value="NB-ARC"/>
</dbReference>
<dbReference type="Gene3D" id="1.25.40.10">
    <property type="entry name" value="Tetratricopeptide repeat domain"/>
    <property type="match status" value="2"/>
</dbReference>
<dbReference type="GO" id="GO:0043531">
    <property type="term" value="F:ADP binding"/>
    <property type="evidence" value="ECO:0007669"/>
    <property type="project" value="InterPro"/>
</dbReference>
<evidence type="ECO:0000313" key="4">
    <source>
        <dbReference type="EMBL" id="KAF1957122.1"/>
    </source>
</evidence>
<dbReference type="InterPro" id="IPR019734">
    <property type="entry name" value="TPR_rpt"/>
</dbReference>
<dbReference type="Pfam" id="PF25000">
    <property type="entry name" value="DUF7779"/>
    <property type="match status" value="1"/>
</dbReference>
<evidence type="ECO:0000256" key="1">
    <source>
        <dbReference type="PROSITE-ProRule" id="PRU00339"/>
    </source>
</evidence>
<keyword evidence="1" id="KW-0802">TPR repeat</keyword>
<dbReference type="InterPro" id="IPR011990">
    <property type="entry name" value="TPR-like_helical_dom_sf"/>
</dbReference>
<feature type="repeat" description="TPR" evidence="1">
    <location>
        <begin position="513"/>
        <end position="546"/>
    </location>
</feature>
<gene>
    <name evidence="4" type="ORF">CC80DRAFT_491941</name>
</gene>
<evidence type="ECO:0000259" key="2">
    <source>
        <dbReference type="Pfam" id="PF00931"/>
    </source>
</evidence>
<dbReference type="PANTHER" id="PTHR35205">
    <property type="entry name" value="NB-ARC AND TPR DOMAIN PROTEIN"/>
    <property type="match status" value="1"/>
</dbReference>
<feature type="domain" description="DUF7779" evidence="3">
    <location>
        <begin position="282"/>
        <end position="369"/>
    </location>
</feature>
<feature type="domain" description="NB-ARC" evidence="2">
    <location>
        <begin position="39"/>
        <end position="200"/>
    </location>
</feature>
<dbReference type="SUPFAM" id="SSF48452">
    <property type="entry name" value="TPR-like"/>
    <property type="match status" value="1"/>
</dbReference>
<dbReference type="SUPFAM" id="SSF52540">
    <property type="entry name" value="P-loop containing nucleoside triphosphate hydrolases"/>
    <property type="match status" value="1"/>
</dbReference>
<reference evidence="4" key="1">
    <citation type="journal article" date="2020" name="Stud. Mycol.">
        <title>101 Dothideomycetes genomes: a test case for predicting lifestyles and emergence of pathogens.</title>
        <authorList>
            <person name="Haridas S."/>
            <person name="Albert R."/>
            <person name="Binder M."/>
            <person name="Bloem J."/>
            <person name="Labutti K."/>
            <person name="Salamov A."/>
            <person name="Andreopoulos B."/>
            <person name="Baker S."/>
            <person name="Barry K."/>
            <person name="Bills G."/>
            <person name="Bluhm B."/>
            <person name="Cannon C."/>
            <person name="Castanera R."/>
            <person name="Culley D."/>
            <person name="Daum C."/>
            <person name="Ezra D."/>
            <person name="Gonzalez J."/>
            <person name="Henrissat B."/>
            <person name="Kuo A."/>
            <person name="Liang C."/>
            <person name="Lipzen A."/>
            <person name="Lutzoni F."/>
            <person name="Magnuson J."/>
            <person name="Mondo S."/>
            <person name="Nolan M."/>
            <person name="Ohm R."/>
            <person name="Pangilinan J."/>
            <person name="Park H.-J."/>
            <person name="Ramirez L."/>
            <person name="Alfaro M."/>
            <person name="Sun H."/>
            <person name="Tritt A."/>
            <person name="Yoshinaga Y."/>
            <person name="Zwiers L.-H."/>
            <person name="Turgeon B."/>
            <person name="Goodwin S."/>
            <person name="Spatafora J."/>
            <person name="Crous P."/>
            <person name="Grigoriev I."/>
        </authorList>
    </citation>
    <scope>NUCLEOTIDE SEQUENCE</scope>
    <source>
        <strain evidence="4">CBS 675.92</strain>
    </source>
</reference>
<dbReference type="InterPro" id="IPR056681">
    <property type="entry name" value="DUF7779"/>
</dbReference>
<sequence length="743" mass="84453">MTEQSQGPANSSEHVALPCNTLPFQRNRAFYGRSAILDELSGALRPTDDEPRVRSVGLHGAGGISKSQIALEYADLEVRRGTQVVLWIGSETDAEVSKSFTEAASSLKLRDYSPNNTPDQNKIAVLRYLQNTSTFWLVIFDNVEFEDTLTQNWPRTGNGSILVTCRSEFLVDSQVDVPIEVPTFTSDEGSELMMQIIGRNNPTQDERIAAVELSDRLGGLALGVDIVAKQIRTSKRFKSVKDFLPHFYEDRCELLKKPKRSGFNIYYSKDLDTIWNTAFVSLEEASQSTAARLLSLLCYLAPEGIPQWVLETKEQVPEEWQFFGSVTKFEEASDRLRDLSLIRINDETGFLAIHRLIQEAYFDRMDAEQKADAFKTALKLLRAAFPGRTGHNHLYTRWQVCEQLRQHILAFQSQHEQLKEQGFFSQDEAFIRLICDCAWYLLEIQSFQDCEKTLQKADANCEDKNSLAYAYLCCNLVSLYERTGRSPKAVEHALRSLKIREPLSKDNDKNDLANAYSDLGYSSVSNYEAKEAIKYFGKAIEIAKADNNPEFYKTFNIDRFLRNRGRAWMLLGDIEEAVKDFDEAEDYQTKIHGPGSHYHGEVTYERAKIAAREGNDKEAYSLLEKAYQLVSKGKPTHSSVMAVRYQQACACIRMGNDNQAEKHLNEALAICQLNELQRGNKGESARVKWRLSQIMTRRGLMEDAKMLRDDAEETRKALEQTGDYASGQTGDSAWDVFMGLLYR</sequence>
<dbReference type="OrthoDB" id="5394701at2759"/>
<dbReference type="Pfam" id="PF00931">
    <property type="entry name" value="NB-ARC"/>
    <property type="match status" value="1"/>
</dbReference>
<keyword evidence="5" id="KW-1185">Reference proteome</keyword>
<evidence type="ECO:0000259" key="3">
    <source>
        <dbReference type="Pfam" id="PF25000"/>
    </source>
</evidence>
<dbReference type="EMBL" id="ML976990">
    <property type="protein sequence ID" value="KAF1957122.1"/>
    <property type="molecule type" value="Genomic_DNA"/>
</dbReference>
<proteinExistence type="predicted"/>